<reference evidence="1 2" key="1">
    <citation type="journal article" date="2019" name="Sci. Rep.">
        <title>Nanopore sequencing improves the draft genome of the human pathogenic amoeba Naegleria fowleri.</title>
        <authorList>
            <person name="Liechti N."/>
            <person name="Schurch N."/>
            <person name="Bruggmann R."/>
            <person name="Wittwer M."/>
        </authorList>
    </citation>
    <scope>NUCLEOTIDE SEQUENCE [LARGE SCALE GENOMIC DNA]</scope>
    <source>
        <strain evidence="1 2">ATCC 30894</strain>
    </source>
</reference>
<dbReference type="OrthoDB" id="10428364at2759"/>
<dbReference type="VEuPathDB" id="AmoebaDB:NF0025980"/>
<dbReference type="GeneID" id="68116256"/>
<gene>
    <name evidence="1" type="ORF">FDP41_009039</name>
</gene>
<sequence length="395" mass="47524">MSRVQKSETKPSTRSDAFKFDNIPTRYRKQFFKYLTDYVLRDQNNVLLLQQALNAYYAQTHLHDESSFTSMNDMFNSKDFWEYFISTYFIQNEYLKLLLRKYQRKNIHTENDIILRATMGNLYHPEQITSVRTFHSDVDIINLKNLMYNINLNYEKRDDPNNNQKMQSKDHQSFNTESFNKFVSKWKQYSTPSRYRSLYKLVDDIYLKLEAKLDRYNTMFHHDTLTFLSKRQKKMKEEKKQVCSILIHLIYQNYVEGKEDISSLKQTIKKRLNHEFIANASQTLQFLMNNSLEQLVISILKLEELKNAQHKRKTEEEQFPVPSISPLLLNYSNENLMSMTMRANKEFLSQQLKPIIQRQHLQECIDQMLKEHLTHSLRFADPFIYDIHKNLHESQ</sequence>
<dbReference type="AlphaFoldDB" id="A0A6A5BFK3"/>
<dbReference type="Proteomes" id="UP000444721">
    <property type="component" value="Unassembled WGS sequence"/>
</dbReference>
<dbReference type="EMBL" id="VFQX01000066">
    <property type="protein sequence ID" value="KAF0972790.1"/>
    <property type="molecule type" value="Genomic_DNA"/>
</dbReference>
<evidence type="ECO:0000313" key="2">
    <source>
        <dbReference type="Proteomes" id="UP000444721"/>
    </source>
</evidence>
<name>A0A6A5BFK3_NAEFO</name>
<organism evidence="1 2">
    <name type="scientific">Naegleria fowleri</name>
    <name type="common">Brain eating amoeba</name>
    <dbReference type="NCBI Taxonomy" id="5763"/>
    <lineage>
        <taxon>Eukaryota</taxon>
        <taxon>Discoba</taxon>
        <taxon>Heterolobosea</taxon>
        <taxon>Tetramitia</taxon>
        <taxon>Eutetramitia</taxon>
        <taxon>Vahlkampfiidae</taxon>
        <taxon>Naegleria</taxon>
    </lineage>
</organism>
<accession>A0A6A5BFK3</accession>
<dbReference type="VEuPathDB" id="AmoebaDB:FDP41_009039"/>
<evidence type="ECO:0000313" key="1">
    <source>
        <dbReference type="EMBL" id="KAF0972790.1"/>
    </source>
</evidence>
<dbReference type="RefSeq" id="XP_044557504.1">
    <property type="nucleotide sequence ID" value="XM_044712956.1"/>
</dbReference>
<comment type="caution">
    <text evidence="1">The sequence shown here is derived from an EMBL/GenBank/DDBJ whole genome shotgun (WGS) entry which is preliminary data.</text>
</comment>
<keyword evidence="2" id="KW-1185">Reference proteome</keyword>
<proteinExistence type="predicted"/>
<protein>
    <submittedName>
        <fullName evidence="1">Uncharacterized protein</fullName>
    </submittedName>
</protein>
<dbReference type="VEuPathDB" id="AmoebaDB:NfTy_046760"/>